<sequence length="72" mass="8077">MKNYLAGALFLILSGCATYAGLNFEKLFGPEEVQERIVAHDFSQARYFEDRCNLCWISGVWCVTPATMPPVS</sequence>
<gene>
    <name evidence="1" type="ORF">JCM19231_3369</name>
</gene>
<dbReference type="GO" id="GO:0016853">
    <property type="term" value="F:isomerase activity"/>
    <property type="evidence" value="ECO:0007669"/>
    <property type="project" value="UniProtKB-KW"/>
</dbReference>
<accession>A0A0B8NYI4</accession>
<dbReference type="Proteomes" id="UP000031671">
    <property type="component" value="Unassembled WGS sequence"/>
</dbReference>
<evidence type="ECO:0000313" key="1">
    <source>
        <dbReference type="EMBL" id="GAM57367.1"/>
    </source>
</evidence>
<proteinExistence type="predicted"/>
<comment type="caution">
    <text evidence="1">The sequence shown here is derived from an EMBL/GenBank/DDBJ whole genome shotgun (WGS) entry which is preliminary data.</text>
</comment>
<evidence type="ECO:0000313" key="2">
    <source>
        <dbReference type="Proteomes" id="UP000031671"/>
    </source>
</evidence>
<keyword evidence="1" id="KW-0413">Isomerase</keyword>
<dbReference type="PROSITE" id="PS51257">
    <property type="entry name" value="PROKAR_LIPOPROTEIN"/>
    <property type="match status" value="1"/>
</dbReference>
<reference evidence="1 2" key="2">
    <citation type="submission" date="2015-01" db="EMBL/GenBank/DDBJ databases">
        <authorList>
            <consortium name="NBRP consortium"/>
            <person name="Sawabe T."/>
            <person name="Meirelles P."/>
            <person name="Feng G."/>
            <person name="Sayaka M."/>
            <person name="Hattori M."/>
            <person name="Ohkuma M."/>
        </authorList>
    </citation>
    <scope>NUCLEOTIDE SEQUENCE [LARGE SCALE GENOMIC DNA]</scope>
    <source>
        <strain evidence="2">JCM 19231</strain>
    </source>
</reference>
<dbReference type="EMBL" id="BBRZ01000052">
    <property type="protein sequence ID" value="GAM57367.1"/>
    <property type="molecule type" value="Genomic_DNA"/>
</dbReference>
<name>A0A0B8NYI4_9VIBR</name>
<protein>
    <submittedName>
        <fullName evidence="1">Fatty acid cis/trans isomerase</fullName>
    </submittedName>
</protein>
<organism evidence="1 2">
    <name type="scientific">Vibrio ishigakensis</name>
    <dbReference type="NCBI Taxonomy" id="1481914"/>
    <lineage>
        <taxon>Bacteria</taxon>
        <taxon>Pseudomonadati</taxon>
        <taxon>Pseudomonadota</taxon>
        <taxon>Gammaproteobacteria</taxon>
        <taxon>Vibrionales</taxon>
        <taxon>Vibrionaceae</taxon>
        <taxon>Vibrio</taxon>
    </lineage>
</organism>
<keyword evidence="2" id="KW-1185">Reference proteome</keyword>
<reference evidence="1 2" key="1">
    <citation type="submission" date="2015-01" db="EMBL/GenBank/DDBJ databases">
        <title>Vibrio sp. C1 JCM 19231 whole genome shotgun sequence.</title>
        <authorList>
            <person name="Sawabe T."/>
            <person name="Meirelles P."/>
            <person name="Feng G."/>
            <person name="Sayaka M."/>
            <person name="Hattori M."/>
            <person name="Ohkuma M."/>
        </authorList>
    </citation>
    <scope>NUCLEOTIDE SEQUENCE [LARGE SCALE GENOMIC DNA]</scope>
    <source>
        <strain evidence="2">JCM 19231</strain>
    </source>
</reference>
<dbReference type="AlphaFoldDB" id="A0A0B8NYI4"/>